<feature type="compositionally biased region" description="Basic and acidic residues" evidence="1">
    <location>
        <begin position="40"/>
        <end position="54"/>
    </location>
</feature>
<dbReference type="EMBL" id="JAGRRH010000013">
    <property type="protein sequence ID" value="KAG7361200.1"/>
    <property type="molecule type" value="Genomic_DNA"/>
</dbReference>
<dbReference type="AlphaFoldDB" id="A0A9K3LG44"/>
<comment type="caution">
    <text evidence="3">The sequence shown here is derived from an EMBL/GenBank/DDBJ whole genome shotgun (WGS) entry which is preliminary data.</text>
</comment>
<evidence type="ECO:0000256" key="1">
    <source>
        <dbReference type="SAM" id="MobiDB-lite"/>
    </source>
</evidence>
<reference evidence="3" key="2">
    <citation type="submission" date="2021-04" db="EMBL/GenBank/DDBJ databases">
        <authorList>
            <person name="Podell S."/>
        </authorList>
    </citation>
    <scope>NUCLEOTIDE SEQUENCE</scope>
    <source>
        <strain evidence="3">Hildebrandi</strain>
    </source>
</reference>
<accession>A0A9K3LG44</accession>
<feature type="region of interest" description="Disordered" evidence="1">
    <location>
        <begin position="1"/>
        <end position="54"/>
    </location>
</feature>
<evidence type="ECO:0000313" key="3">
    <source>
        <dbReference type="EMBL" id="KAG7361200.1"/>
    </source>
</evidence>
<evidence type="ECO:0000313" key="4">
    <source>
        <dbReference type="Proteomes" id="UP000693970"/>
    </source>
</evidence>
<evidence type="ECO:0000313" key="2">
    <source>
        <dbReference type="EMBL" id="KAG7337232.1"/>
    </source>
</evidence>
<dbReference type="Proteomes" id="UP000693970">
    <property type="component" value="Unassembled WGS sequence"/>
</dbReference>
<protein>
    <submittedName>
        <fullName evidence="3">Uncharacterized protein</fullName>
    </submittedName>
</protein>
<gene>
    <name evidence="2" type="ORF">IV203_006704</name>
    <name evidence="3" type="ORF">IV203_036300</name>
</gene>
<organism evidence="3 4">
    <name type="scientific">Nitzschia inconspicua</name>
    <dbReference type="NCBI Taxonomy" id="303405"/>
    <lineage>
        <taxon>Eukaryota</taxon>
        <taxon>Sar</taxon>
        <taxon>Stramenopiles</taxon>
        <taxon>Ochrophyta</taxon>
        <taxon>Bacillariophyta</taxon>
        <taxon>Bacillariophyceae</taxon>
        <taxon>Bacillariophycidae</taxon>
        <taxon>Bacillariales</taxon>
        <taxon>Bacillariaceae</taxon>
        <taxon>Nitzschia</taxon>
    </lineage>
</organism>
<keyword evidence="4" id="KW-1185">Reference proteome</keyword>
<reference evidence="3" key="1">
    <citation type="journal article" date="2021" name="Sci. Rep.">
        <title>Diploid genomic architecture of Nitzschia inconspicua, an elite biomass production diatom.</title>
        <authorList>
            <person name="Oliver A."/>
            <person name="Podell S."/>
            <person name="Pinowska A."/>
            <person name="Traller J.C."/>
            <person name="Smith S.R."/>
            <person name="McClure R."/>
            <person name="Beliaev A."/>
            <person name="Bohutskyi P."/>
            <person name="Hill E.A."/>
            <person name="Rabines A."/>
            <person name="Zheng H."/>
            <person name="Allen L.Z."/>
            <person name="Kuo A."/>
            <person name="Grigoriev I.V."/>
            <person name="Allen A.E."/>
            <person name="Hazlebeck D."/>
            <person name="Allen E.E."/>
        </authorList>
    </citation>
    <scope>NUCLEOTIDE SEQUENCE</scope>
    <source>
        <strain evidence="3">Hildebrandi</strain>
    </source>
</reference>
<feature type="compositionally biased region" description="Polar residues" evidence="1">
    <location>
        <begin position="1"/>
        <end position="39"/>
    </location>
</feature>
<dbReference type="EMBL" id="JAGRRH010000090">
    <property type="protein sequence ID" value="KAG7337232.1"/>
    <property type="molecule type" value="Genomic_DNA"/>
</dbReference>
<sequence>MASPSSNSKIQRPKSKQNQPTRSAEQTRSSIAKNDSGNSSKRESSQSFHIERESIFANRDNSDFKWQRSKYVVGALEVKSEPVFDPREDMMPRYKAGFKIPLKKPCRRGKN</sequence>
<name>A0A9K3LG44_9STRA</name>
<proteinExistence type="predicted"/>